<comment type="caution">
    <text evidence="2">The sequence shown here is derived from an EMBL/GenBank/DDBJ whole genome shotgun (WGS) entry which is preliminary data.</text>
</comment>
<dbReference type="EMBL" id="BAABIG010000010">
    <property type="protein sequence ID" value="GAA4788043.1"/>
    <property type="molecule type" value="Genomic_DNA"/>
</dbReference>
<evidence type="ECO:0000313" key="2">
    <source>
        <dbReference type="EMBL" id="GAA4788043.1"/>
    </source>
</evidence>
<proteinExistence type="predicted"/>
<feature type="region of interest" description="Disordered" evidence="1">
    <location>
        <begin position="22"/>
        <end position="53"/>
    </location>
</feature>
<name>A0ABP9AZY5_9ACTN</name>
<accession>A0ABP9AZY5</accession>
<sequence>MGGGGPCRRAERAAAEAGCGLCRSAGRGRGGGREESPAGGGGGPGMARSNRWPLRCGESNETAACRTRVVPSGVGPPIMVGNARETGLWWDALVPDRLPRFRRQAA</sequence>
<evidence type="ECO:0000256" key="1">
    <source>
        <dbReference type="SAM" id="MobiDB-lite"/>
    </source>
</evidence>
<reference evidence="3" key="1">
    <citation type="journal article" date="2019" name="Int. J. Syst. Evol. Microbiol.">
        <title>The Global Catalogue of Microorganisms (GCM) 10K type strain sequencing project: providing services to taxonomists for standard genome sequencing and annotation.</title>
        <authorList>
            <consortium name="The Broad Institute Genomics Platform"/>
            <consortium name="The Broad Institute Genome Sequencing Center for Infectious Disease"/>
            <person name="Wu L."/>
            <person name="Ma J."/>
        </authorList>
    </citation>
    <scope>NUCLEOTIDE SEQUENCE [LARGE SCALE GENOMIC DNA]</scope>
    <source>
        <strain evidence="3">JCM 18081</strain>
    </source>
</reference>
<gene>
    <name evidence="2" type="ORF">GCM10023220_10520</name>
</gene>
<protein>
    <submittedName>
        <fullName evidence="2">Uncharacterized protein</fullName>
    </submittedName>
</protein>
<keyword evidence="3" id="KW-1185">Reference proteome</keyword>
<evidence type="ECO:0000313" key="3">
    <source>
        <dbReference type="Proteomes" id="UP001501265"/>
    </source>
</evidence>
<dbReference type="Proteomes" id="UP001501265">
    <property type="component" value="Unassembled WGS sequence"/>
</dbReference>
<organism evidence="2 3">
    <name type="scientific">Streptomyces ziwulingensis</name>
    <dbReference type="NCBI Taxonomy" id="1045501"/>
    <lineage>
        <taxon>Bacteria</taxon>
        <taxon>Bacillati</taxon>
        <taxon>Actinomycetota</taxon>
        <taxon>Actinomycetes</taxon>
        <taxon>Kitasatosporales</taxon>
        <taxon>Streptomycetaceae</taxon>
        <taxon>Streptomyces</taxon>
    </lineage>
</organism>